<evidence type="ECO:0000313" key="7">
    <source>
        <dbReference type="Proteomes" id="UP000325030"/>
    </source>
</evidence>
<dbReference type="InterPro" id="IPR051257">
    <property type="entry name" value="Diverse_CBS-Domain"/>
</dbReference>
<evidence type="ECO:0000313" key="5">
    <source>
        <dbReference type="EMBL" id="BBG27985.1"/>
    </source>
</evidence>
<proteinExistence type="predicted"/>
<keyword evidence="1 2" id="KW-0129">CBS domain</keyword>
<accession>A0A510DY84</accession>
<dbReference type="PANTHER" id="PTHR43080:SF2">
    <property type="entry name" value="CBS DOMAIN-CONTAINING PROTEIN"/>
    <property type="match status" value="1"/>
</dbReference>
<dbReference type="PANTHER" id="PTHR43080">
    <property type="entry name" value="CBS DOMAIN-CONTAINING PROTEIN CBSX3, MITOCHONDRIAL"/>
    <property type="match status" value="1"/>
</dbReference>
<keyword evidence="6" id="KW-1185">Reference proteome</keyword>
<evidence type="ECO:0000313" key="4">
    <source>
        <dbReference type="EMBL" id="BBG25192.1"/>
    </source>
</evidence>
<feature type="domain" description="CBS" evidence="3">
    <location>
        <begin position="9"/>
        <end position="66"/>
    </location>
</feature>
<evidence type="ECO:0000256" key="2">
    <source>
        <dbReference type="PROSITE-ProRule" id="PRU00703"/>
    </source>
</evidence>
<feature type="domain" description="CBS" evidence="3">
    <location>
        <begin position="72"/>
        <end position="129"/>
    </location>
</feature>
<accession>A0A510E614</accession>
<dbReference type="InterPro" id="IPR000644">
    <property type="entry name" value="CBS_dom"/>
</dbReference>
<dbReference type="Pfam" id="PF00571">
    <property type="entry name" value="CBS"/>
    <property type="match status" value="2"/>
</dbReference>
<dbReference type="InterPro" id="IPR046342">
    <property type="entry name" value="CBS_dom_sf"/>
</dbReference>
<evidence type="ECO:0000259" key="3">
    <source>
        <dbReference type="PROSITE" id="PS51371"/>
    </source>
</evidence>
<evidence type="ECO:0000313" key="6">
    <source>
        <dbReference type="Proteomes" id="UP000322983"/>
    </source>
</evidence>
<evidence type="ECO:0000256" key="1">
    <source>
        <dbReference type="ARBA" id="ARBA00023122"/>
    </source>
</evidence>
<dbReference type="AlphaFoldDB" id="A0A510E614"/>
<reference evidence="5 6" key="2">
    <citation type="journal article" date="2020" name="Int. J. Syst. Evol. Microbiol.">
        <title>Sulfuracidifex tepidarius gen. nov., sp. nov. and transfer of Sulfolobus metallicus Huber and Stetter 1992 to the genus Sulfuracidifex as Sulfuracidifex metallicus comb. nov.</title>
        <authorList>
            <person name="Itoh T."/>
            <person name="Miura T."/>
            <person name="Sakai H.D."/>
            <person name="Kato S."/>
            <person name="Ohkuma M."/>
            <person name="Takashina T."/>
        </authorList>
    </citation>
    <scope>NUCLEOTIDE SEQUENCE</scope>
    <source>
        <strain evidence="4 6">IC-006</strain>
        <strain evidence="5">IC-007</strain>
    </source>
</reference>
<protein>
    <submittedName>
        <fullName evidence="5">Inosine-5'-monophosphate dehydrogenase</fullName>
    </submittedName>
</protein>
<dbReference type="EMBL" id="AP018929">
    <property type="protein sequence ID" value="BBG25192.1"/>
    <property type="molecule type" value="Genomic_DNA"/>
</dbReference>
<dbReference type="PROSITE" id="PS51371">
    <property type="entry name" value="CBS"/>
    <property type="match status" value="2"/>
</dbReference>
<dbReference type="Gene3D" id="3.10.580.10">
    <property type="entry name" value="CBS-domain"/>
    <property type="match status" value="1"/>
</dbReference>
<organism evidence="5 7">
    <name type="scientific">Sulfuracidifex tepidarius</name>
    <dbReference type="NCBI Taxonomy" id="1294262"/>
    <lineage>
        <taxon>Archaea</taxon>
        <taxon>Thermoproteota</taxon>
        <taxon>Thermoprotei</taxon>
        <taxon>Sulfolobales</taxon>
        <taxon>Sulfolobaceae</taxon>
        <taxon>Sulfuracidifex</taxon>
    </lineage>
</organism>
<gene>
    <name evidence="4" type="ORF">IC006_2527</name>
    <name evidence="5" type="ORF">IC007_2540</name>
</gene>
<dbReference type="CDD" id="cd09836">
    <property type="entry name" value="CBS_pair_arch"/>
    <property type="match status" value="1"/>
</dbReference>
<dbReference type="SUPFAM" id="SSF54631">
    <property type="entry name" value="CBS-domain pair"/>
    <property type="match status" value="1"/>
</dbReference>
<sequence length="132" mass="14155">MIMDVGELIKREPVKVAPDSSIREACVIMKREGVGSLLVESGGNPVGFFTERDVINAIANGISLDEKVSSVMTQGVVTIQADKDVSEAILLMNNEGIRHLVVVDGQGKVIGVISMREAAWALNSMTLDSSVW</sequence>
<dbReference type="EMBL" id="AP018930">
    <property type="protein sequence ID" value="BBG27985.1"/>
    <property type="molecule type" value="Genomic_DNA"/>
</dbReference>
<reference evidence="7" key="1">
    <citation type="submission" date="2018-09" db="EMBL/GenBank/DDBJ databases">
        <title>Complete Genome Sequencing of Sulfolobus sp. JCM 16834.</title>
        <authorList>
            <person name="Kato S."/>
            <person name="Itoh T."/>
            <person name="Ohkuma M."/>
        </authorList>
    </citation>
    <scope>NUCLEOTIDE SEQUENCE [LARGE SCALE GENOMIC DNA]</scope>
    <source>
        <strain evidence="7">IC-007</strain>
    </source>
</reference>
<name>A0A510E614_9CREN</name>
<dbReference type="STRING" id="1294262.GCA_001316085_01407"/>
<dbReference type="Proteomes" id="UP000322983">
    <property type="component" value="Chromosome"/>
</dbReference>
<dbReference type="SMART" id="SM00116">
    <property type="entry name" value="CBS"/>
    <property type="match status" value="2"/>
</dbReference>
<dbReference type="Proteomes" id="UP000325030">
    <property type="component" value="Chromosome"/>
</dbReference>
<dbReference type="KEGG" id="step:IC006_2527"/>